<dbReference type="Pfam" id="PF13669">
    <property type="entry name" value="Glyoxalase_4"/>
    <property type="match status" value="1"/>
</dbReference>
<gene>
    <name evidence="3" type="ORF">FNJ60_05745</name>
</gene>
<dbReference type="InterPro" id="IPR051785">
    <property type="entry name" value="MMCE/EMCE_epimerase"/>
</dbReference>
<dbReference type="RefSeq" id="WP_148726663.1">
    <property type="nucleotide sequence ID" value="NZ_CP197398.1"/>
</dbReference>
<dbReference type="CDD" id="cd06587">
    <property type="entry name" value="VOC"/>
    <property type="match status" value="1"/>
</dbReference>
<dbReference type="InterPro" id="IPR029068">
    <property type="entry name" value="Glyas_Bleomycin-R_OHBP_Dase"/>
</dbReference>
<dbReference type="PANTHER" id="PTHR43048">
    <property type="entry name" value="METHYLMALONYL-COA EPIMERASE"/>
    <property type="match status" value="1"/>
</dbReference>
<dbReference type="SUPFAM" id="SSF54593">
    <property type="entry name" value="Glyoxalase/Bleomycin resistance protein/Dihydroxybiphenyl dioxygenase"/>
    <property type="match status" value="1"/>
</dbReference>
<organism evidence="3 4">
    <name type="scientific">Bacteroides pyogenes</name>
    <dbReference type="NCBI Taxonomy" id="310300"/>
    <lineage>
        <taxon>Bacteria</taxon>
        <taxon>Pseudomonadati</taxon>
        <taxon>Bacteroidota</taxon>
        <taxon>Bacteroidia</taxon>
        <taxon>Bacteroidales</taxon>
        <taxon>Bacteroidaceae</taxon>
        <taxon>Bacteroides</taxon>
    </lineage>
</organism>
<sequence length="122" mass="13802">MSGVQHIGIPTNDIQATIAFYKRLGFDVALSTQNNDEKVAFLQLHNLIIETYENHSATLQTGAIDHIAINVKQIDKLFALLQNQGFSLVTPSVQSLPFWERGIRYFIILGPNQEKIEFCEKL</sequence>
<dbReference type="GO" id="GO:0046491">
    <property type="term" value="P:L-methylmalonyl-CoA metabolic process"/>
    <property type="evidence" value="ECO:0007669"/>
    <property type="project" value="TreeGrafter"/>
</dbReference>
<name>A0A5D3EEZ5_9BACE</name>
<accession>A0A5D3EEZ5</accession>
<keyword evidence="1" id="KW-0479">Metal-binding</keyword>
<evidence type="ECO:0000259" key="2">
    <source>
        <dbReference type="PROSITE" id="PS51819"/>
    </source>
</evidence>
<evidence type="ECO:0000313" key="3">
    <source>
        <dbReference type="EMBL" id="TYK34030.1"/>
    </source>
</evidence>
<dbReference type="PROSITE" id="PS51819">
    <property type="entry name" value="VOC"/>
    <property type="match status" value="1"/>
</dbReference>
<dbReference type="GO" id="GO:0004493">
    <property type="term" value="F:methylmalonyl-CoA epimerase activity"/>
    <property type="evidence" value="ECO:0007669"/>
    <property type="project" value="TreeGrafter"/>
</dbReference>
<protein>
    <submittedName>
        <fullName evidence="3">VOC family protein</fullName>
    </submittedName>
</protein>
<evidence type="ECO:0000256" key="1">
    <source>
        <dbReference type="ARBA" id="ARBA00022723"/>
    </source>
</evidence>
<dbReference type="Proteomes" id="UP000324383">
    <property type="component" value="Unassembled WGS sequence"/>
</dbReference>
<comment type="caution">
    <text evidence="3">The sequence shown here is derived from an EMBL/GenBank/DDBJ whole genome shotgun (WGS) entry which is preliminary data.</text>
</comment>
<dbReference type="AlphaFoldDB" id="A0A5D3EEZ5"/>
<feature type="domain" description="VOC" evidence="2">
    <location>
        <begin position="3"/>
        <end position="121"/>
    </location>
</feature>
<dbReference type="PANTHER" id="PTHR43048:SF3">
    <property type="entry name" value="METHYLMALONYL-COA EPIMERASE, MITOCHONDRIAL"/>
    <property type="match status" value="1"/>
</dbReference>
<reference evidence="3 4" key="1">
    <citation type="submission" date="2019-07" db="EMBL/GenBank/DDBJ databases">
        <title>Draft Genome Sequences of Bacteroides pyogenes Strains Isolated from the Uterus Holstein Dairy Cows with Metritis.</title>
        <authorList>
            <person name="Cunha F."/>
            <person name="Galvao K.N."/>
            <person name="Jeon S.J."/>
            <person name="Jeong K.C."/>
        </authorList>
    </citation>
    <scope>NUCLEOTIDE SEQUENCE [LARGE SCALE GENOMIC DNA]</scope>
    <source>
        <strain evidence="3 4">KG-31</strain>
    </source>
</reference>
<proteinExistence type="predicted"/>
<dbReference type="Gene3D" id="3.10.180.10">
    <property type="entry name" value="2,3-Dihydroxybiphenyl 1,2-Dioxygenase, domain 1"/>
    <property type="match status" value="1"/>
</dbReference>
<dbReference type="GO" id="GO:0046872">
    <property type="term" value="F:metal ion binding"/>
    <property type="evidence" value="ECO:0007669"/>
    <property type="project" value="UniProtKB-KW"/>
</dbReference>
<dbReference type="EMBL" id="VKLW01000010">
    <property type="protein sequence ID" value="TYK34030.1"/>
    <property type="molecule type" value="Genomic_DNA"/>
</dbReference>
<dbReference type="InterPro" id="IPR037523">
    <property type="entry name" value="VOC_core"/>
</dbReference>
<keyword evidence="4" id="KW-1185">Reference proteome</keyword>
<evidence type="ECO:0000313" key="4">
    <source>
        <dbReference type="Proteomes" id="UP000324383"/>
    </source>
</evidence>